<dbReference type="EMBL" id="JBAMMX010000005">
    <property type="protein sequence ID" value="KAK6939395.1"/>
    <property type="molecule type" value="Genomic_DNA"/>
</dbReference>
<name>A0AAN8VSI3_9MAGN</name>
<dbReference type="InterPro" id="IPR046960">
    <property type="entry name" value="PPR_At4g14850-like_plant"/>
</dbReference>
<dbReference type="Gene3D" id="1.25.40.10">
    <property type="entry name" value="Tetratricopeptide repeat domain"/>
    <property type="match status" value="1"/>
</dbReference>
<comment type="caution">
    <text evidence="3">The sequence shown here is derived from an EMBL/GenBank/DDBJ whole genome shotgun (WGS) entry which is preliminary data.</text>
</comment>
<dbReference type="InterPro" id="IPR011990">
    <property type="entry name" value="TPR-like_helical_dom_sf"/>
</dbReference>
<dbReference type="Proteomes" id="UP001370490">
    <property type="component" value="Unassembled WGS sequence"/>
</dbReference>
<proteinExistence type="predicted"/>
<gene>
    <name evidence="3" type="ORF">RJ641_028926</name>
</gene>
<evidence type="ECO:0000256" key="1">
    <source>
        <dbReference type="ARBA" id="ARBA00022737"/>
    </source>
</evidence>
<reference evidence="3 4" key="1">
    <citation type="submission" date="2023-12" db="EMBL/GenBank/DDBJ databases">
        <title>A high-quality genome assembly for Dillenia turbinata (Dilleniales).</title>
        <authorList>
            <person name="Chanderbali A."/>
        </authorList>
    </citation>
    <scope>NUCLEOTIDE SEQUENCE [LARGE SCALE GENOMIC DNA]</scope>
    <source>
        <strain evidence="3">LSX21</strain>
        <tissue evidence="3">Leaf</tissue>
    </source>
</reference>
<dbReference type="AlphaFoldDB" id="A0AAN8VSI3"/>
<keyword evidence="4" id="KW-1185">Reference proteome</keyword>
<evidence type="ECO:0000313" key="4">
    <source>
        <dbReference type="Proteomes" id="UP001370490"/>
    </source>
</evidence>
<dbReference type="PANTHER" id="PTHR47926">
    <property type="entry name" value="PENTATRICOPEPTIDE REPEAT-CONTAINING PROTEIN"/>
    <property type="match status" value="1"/>
</dbReference>
<dbReference type="PROSITE" id="PS51375">
    <property type="entry name" value="PPR"/>
    <property type="match status" value="1"/>
</dbReference>
<accession>A0AAN8VSI3</accession>
<evidence type="ECO:0000256" key="2">
    <source>
        <dbReference type="PROSITE-ProRule" id="PRU00708"/>
    </source>
</evidence>
<sequence>MLREGFGPDNFTFTSVLAASWLVLDEERESQQLNCAVVKSGTGCVTSVLNALITVHVKCAFSPPVSTSSLISAARRVFEEMNVKDELSWTTMITGYVRNDDLDAAREVFDAMDEKVGWLGGKSILYMFVIVRPCDRDNLAIRALMKSSWGACIFAAE</sequence>
<evidence type="ECO:0000313" key="3">
    <source>
        <dbReference type="EMBL" id="KAK6939395.1"/>
    </source>
</evidence>
<dbReference type="NCBIfam" id="TIGR00756">
    <property type="entry name" value="PPR"/>
    <property type="match status" value="1"/>
</dbReference>
<protein>
    <submittedName>
        <fullName evidence="3">Pentatricopeptide repeat</fullName>
    </submittedName>
</protein>
<feature type="repeat" description="PPR" evidence="2">
    <location>
        <begin position="85"/>
        <end position="115"/>
    </location>
</feature>
<dbReference type="Pfam" id="PF01535">
    <property type="entry name" value="PPR"/>
    <property type="match status" value="1"/>
</dbReference>
<dbReference type="InterPro" id="IPR002885">
    <property type="entry name" value="PPR_rpt"/>
</dbReference>
<dbReference type="GO" id="GO:0009451">
    <property type="term" value="P:RNA modification"/>
    <property type="evidence" value="ECO:0007669"/>
    <property type="project" value="InterPro"/>
</dbReference>
<organism evidence="3 4">
    <name type="scientific">Dillenia turbinata</name>
    <dbReference type="NCBI Taxonomy" id="194707"/>
    <lineage>
        <taxon>Eukaryota</taxon>
        <taxon>Viridiplantae</taxon>
        <taxon>Streptophyta</taxon>
        <taxon>Embryophyta</taxon>
        <taxon>Tracheophyta</taxon>
        <taxon>Spermatophyta</taxon>
        <taxon>Magnoliopsida</taxon>
        <taxon>eudicotyledons</taxon>
        <taxon>Gunneridae</taxon>
        <taxon>Pentapetalae</taxon>
        <taxon>Dilleniales</taxon>
        <taxon>Dilleniaceae</taxon>
        <taxon>Dillenia</taxon>
    </lineage>
</organism>
<dbReference type="GO" id="GO:0003723">
    <property type="term" value="F:RNA binding"/>
    <property type="evidence" value="ECO:0007669"/>
    <property type="project" value="InterPro"/>
</dbReference>
<keyword evidence="1" id="KW-0677">Repeat</keyword>